<evidence type="ECO:0000313" key="2">
    <source>
        <dbReference type="Proteomes" id="UP000789901"/>
    </source>
</evidence>
<proteinExistence type="predicted"/>
<evidence type="ECO:0000313" key="1">
    <source>
        <dbReference type="EMBL" id="CAG8794467.1"/>
    </source>
</evidence>
<reference evidence="1 2" key="1">
    <citation type="submission" date="2021-06" db="EMBL/GenBank/DDBJ databases">
        <authorList>
            <person name="Kallberg Y."/>
            <person name="Tangrot J."/>
            <person name="Rosling A."/>
        </authorList>
    </citation>
    <scope>NUCLEOTIDE SEQUENCE [LARGE SCALE GENOMIC DNA]</scope>
    <source>
        <strain evidence="1 2">120-4 pot B 10/14</strain>
    </source>
</reference>
<comment type="caution">
    <text evidence="1">The sequence shown here is derived from an EMBL/GenBank/DDBJ whole genome shotgun (WGS) entry which is preliminary data.</text>
</comment>
<gene>
    <name evidence="1" type="ORF">GMARGA_LOCUS21783</name>
</gene>
<organism evidence="1 2">
    <name type="scientific">Gigaspora margarita</name>
    <dbReference type="NCBI Taxonomy" id="4874"/>
    <lineage>
        <taxon>Eukaryota</taxon>
        <taxon>Fungi</taxon>
        <taxon>Fungi incertae sedis</taxon>
        <taxon>Mucoromycota</taxon>
        <taxon>Glomeromycotina</taxon>
        <taxon>Glomeromycetes</taxon>
        <taxon>Diversisporales</taxon>
        <taxon>Gigasporaceae</taxon>
        <taxon>Gigaspora</taxon>
    </lineage>
</organism>
<protein>
    <submittedName>
        <fullName evidence="1">5930_t:CDS:1</fullName>
    </submittedName>
</protein>
<accession>A0ABN7VR25</accession>
<dbReference type="Proteomes" id="UP000789901">
    <property type="component" value="Unassembled WGS sequence"/>
</dbReference>
<dbReference type="EMBL" id="CAJVQB010020452">
    <property type="protein sequence ID" value="CAG8794467.1"/>
    <property type="molecule type" value="Genomic_DNA"/>
</dbReference>
<name>A0ABN7VR25_GIGMA</name>
<keyword evidence="2" id="KW-1185">Reference proteome</keyword>
<sequence length="275" mass="32414">MEDEFFKEPTVTTLSRKVMLELLECGTTDYGTDEVQKQITDQELKQTEKIKKFIENSYKEVIVQEAIDSLVQDKKNLMMIPFRPDSRPLKKSLNEINSKEENIYSSIWASKSEGTLSPILQNVKKATIIRTQEHRKTKAVYVQLTSRAISRIEALKKAWAIHFEEKKTAHISLGKFSSNIIQKKKKFRAIIKNLSKNTLELSMFRQFKNINAKMVHIPENSNKNQHRRAFIYFESETDLMDIRHQRLERTAYQKEFNRNRAVKNQRNSTQNRKML</sequence>
<dbReference type="CDD" id="cd00590">
    <property type="entry name" value="RRM_SF"/>
    <property type="match status" value="1"/>
</dbReference>